<dbReference type="PANTHER" id="PTHR30032">
    <property type="entry name" value="N-ACETYLMURAMOYL-L-ALANINE AMIDASE-RELATED"/>
    <property type="match status" value="1"/>
</dbReference>
<dbReference type="AlphaFoldDB" id="A0AAU7GI77"/>
<dbReference type="RefSeq" id="WP_348790060.1">
    <property type="nucleotide sequence ID" value="NZ_CP157390.1"/>
</dbReference>
<dbReference type="Pfam" id="PF04122">
    <property type="entry name" value="CW_binding_2"/>
    <property type="match status" value="3"/>
</dbReference>
<dbReference type="PANTHER" id="PTHR30032:SF8">
    <property type="entry name" value="GERMINATION-SPECIFIC N-ACETYLMURAMOYL-L-ALANINE AMIDASE"/>
    <property type="match status" value="1"/>
</dbReference>
<dbReference type="EMBL" id="CP157390">
    <property type="protein sequence ID" value="XBM50151.1"/>
    <property type="molecule type" value="Genomic_DNA"/>
</dbReference>
<keyword evidence="1" id="KW-0732">Signal</keyword>
<evidence type="ECO:0000313" key="2">
    <source>
        <dbReference type="EMBL" id="XBM50151.1"/>
    </source>
</evidence>
<accession>A0AAU7GI77</accession>
<feature type="chain" id="PRO_5043739242" evidence="1">
    <location>
        <begin position="28"/>
        <end position="565"/>
    </location>
</feature>
<dbReference type="InterPro" id="IPR007253">
    <property type="entry name" value="Cell_wall-bd_2"/>
</dbReference>
<dbReference type="InterPro" id="IPR051922">
    <property type="entry name" value="Bact_Sporulation_Assoc"/>
</dbReference>
<protein>
    <submittedName>
        <fullName evidence="2">Cell wall-binding repeat-containing protein</fullName>
    </submittedName>
</protein>
<evidence type="ECO:0000256" key="1">
    <source>
        <dbReference type="SAM" id="SignalP"/>
    </source>
</evidence>
<feature type="signal peptide" evidence="1">
    <location>
        <begin position="1"/>
        <end position="27"/>
    </location>
</feature>
<reference evidence="2" key="1">
    <citation type="submission" date="2024-05" db="EMBL/GenBank/DDBJ databases">
        <title>The Natural Products Discovery Center: Release of the First 8490 Sequenced Strains for Exploring Actinobacteria Biosynthetic Diversity.</title>
        <authorList>
            <person name="Kalkreuter E."/>
            <person name="Kautsar S.A."/>
            <person name="Yang D."/>
            <person name="Bader C.D."/>
            <person name="Teijaro C.N."/>
            <person name="Fluegel L."/>
            <person name="Davis C.M."/>
            <person name="Simpson J.R."/>
            <person name="Lauterbach L."/>
            <person name="Steele A.D."/>
            <person name="Gui C."/>
            <person name="Meng S."/>
            <person name="Li G."/>
            <person name="Viehrig K."/>
            <person name="Ye F."/>
            <person name="Su P."/>
            <person name="Kiefer A.F."/>
            <person name="Nichols A."/>
            <person name="Cepeda A.J."/>
            <person name="Yan W."/>
            <person name="Fan B."/>
            <person name="Jiang Y."/>
            <person name="Adhikari A."/>
            <person name="Zheng C.-J."/>
            <person name="Schuster L."/>
            <person name="Cowan T.M."/>
            <person name="Smanski M.J."/>
            <person name="Chevrette M.G."/>
            <person name="de Carvalho L.P.S."/>
            <person name="Shen B."/>
        </authorList>
    </citation>
    <scope>NUCLEOTIDE SEQUENCE</scope>
    <source>
        <strain evidence="2">NPDC080035</strain>
    </source>
</reference>
<gene>
    <name evidence="2" type="ORF">AAME72_09835</name>
</gene>
<organism evidence="2">
    <name type="scientific">Leifsonia sp. NPDC080035</name>
    <dbReference type="NCBI Taxonomy" id="3143936"/>
    <lineage>
        <taxon>Bacteria</taxon>
        <taxon>Bacillati</taxon>
        <taxon>Actinomycetota</taxon>
        <taxon>Actinomycetes</taxon>
        <taxon>Micrococcales</taxon>
        <taxon>Microbacteriaceae</taxon>
        <taxon>Leifsonia</taxon>
    </lineage>
</organism>
<name>A0AAU7GI77_9MICO</name>
<proteinExistence type="predicted"/>
<sequence>MRIRTRIASVVAAAAVIGGLAAAPASAGTLHPLAAIGSIDTIAVTYSASDDAPGLHVVGWAADANNGSANGGSARGQTGLEIYILGANGAHTTLGWAEDKASFGLPRPDVQRAHPGLGPNQGFERYLGTVKAGTLNICVRLYSLSTYPESATVACKTVNVPAKRPAFRLTATTAGTQYEVPLGTSATVGLSQPSGGTNSYRWTYWDPRAGRGPYLVPGGTNATVTPGAALVGRAMTARVTSTLPSVVIEQTSAQLNVTFPLNATPGRAAGADRYATAIATSQRAFPDASVGAPVAYVASGVMFPDALSAGAAAVEQHGTLLLTPPGSLDSRVSTELVRLHPARIVVVGGTGAVSETVVAALRALPFAPTVDRIGGIDRYASSRAVIEDAFGGSVPAVFLVTGRDYPDALAAAAAAAGAGAAVLLTDGARASMDPATAAALHAWGTTTVTIVGGTGVISNGVQASLKSPIDVTRAAGSDRFATAAAVARTLPSPSAGIAYLANGLVFADGLTTAILAGATPGALLLTKSQCAPTSTLQALADANARTLVYVGGEGVVALGVTNYAC</sequence>
<dbReference type="Gene3D" id="3.40.50.12090">
    <property type="match status" value="1"/>
</dbReference>